<keyword evidence="2" id="KW-1185">Reference proteome</keyword>
<comment type="caution">
    <text evidence="1">The sequence shown here is derived from an EMBL/GenBank/DDBJ whole genome shotgun (WGS) entry which is preliminary data.</text>
</comment>
<gene>
    <name evidence="1" type="ORF">DNTS_008575</name>
</gene>
<reference evidence="1 2" key="1">
    <citation type="journal article" date="2019" name="Sci. Data">
        <title>Hybrid genome assembly and annotation of Danionella translucida.</title>
        <authorList>
            <person name="Kadobianskyi M."/>
            <person name="Schulze L."/>
            <person name="Schuelke M."/>
            <person name="Judkewitz B."/>
        </authorList>
    </citation>
    <scope>NUCLEOTIDE SEQUENCE [LARGE SCALE GENOMIC DNA]</scope>
    <source>
        <strain evidence="1 2">Bolton</strain>
    </source>
</reference>
<dbReference type="Proteomes" id="UP000316079">
    <property type="component" value="Unassembled WGS sequence"/>
</dbReference>
<evidence type="ECO:0000313" key="2">
    <source>
        <dbReference type="Proteomes" id="UP000316079"/>
    </source>
</evidence>
<name>A0A553Q686_9TELE</name>
<accession>A0A553Q686</accession>
<proteinExistence type="predicted"/>
<dbReference type="EMBL" id="SRMA01026281">
    <property type="protein sequence ID" value="TRY85460.1"/>
    <property type="molecule type" value="Genomic_DNA"/>
</dbReference>
<protein>
    <submittedName>
        <fullName evidence="1">Uncharacterized protein</fullName>
    </submittedName>
</protein>
<feature type="non-terminal residue" evidence="1">
    <location>
        <position position="64"/>
    </location>
</feature>
<organism evidence="1 2">
    <name type="scientific">Danionella cerebrum</name>
    <dbReference type="NCBI Taxonomy" id="2873325"/>
    <lineage>
        <taxon>Eukaryota</taxon>
        <taxon>Metazoa</taxon>
        <taxon>Chordata</taxon>
        <taxon>Craniata</taxon>
        <taxon>Vertebrata</taxon>
        <taxon>Euteleostomi</taxon>
        <taxon>Actinopterygii</taxon>
        <taxon>Neopterygii</taxon>
        <taxon>Teleostei</taxon>
        <taxon>Ostariophysi</taxon>
        <taxon>Cypriniformes</taxon>
        <taxon>Danionidae</taxon>
        <taxon>Danioninae</taxon>
        <taxon>Danionella</taxon>
    </lineage>
</organism>
<dbReference type="OrthoDB" id="308383at2759"/>
<dbReference type="AlphaFoldDB" id="A0A553Q686"/>
<evidence type="ECO:0000313" key="1">
    <source>
        <dbReference type="EMBL" id="TRY85460.1"/>
    </source>
</evidence>
<sequence length="64" mass="7310">MGEGLATLQFSFTICYSVTAQKGLFDSEFRELLAVFSACVKLYFYFLCNFFENLFAVWGKGIII</sequence>